<dbReference type="EMBL" id="AAEW02000018">
    <property type="protein sequence ID" value="EAT14774.1"/>
    <property type="molecule type" value="Genomic_DNA"/>
</dbReference>
<gene>
    <name evidence="2" type="ORF">Dace_0828</name>
</gene>
<feature type="region of interest" description="Disordered" evidence="1">
    <location>
        <begin position="1"/>
        <end position="48"/>
    </location>
</feature>
<protein>
    <submittedName>
        <fullName evidence="2">UvrD/REP helicase</fullName>
    </submittedName>
</protein>
<sequence>MNNLDSDLITRSSSNTAGCPFDTSPANADNDASQHTASHPKARSMTQPRTYVTDFHIHSHYSRATSKQLTPEYLAYWARIKGVHVVGSGDITHPGWLAELKEKLEPAEEGLFRLKPEYADVPEVEDFPAPDGEVRFMLTGEISNIYKKAGKVRKVHNVICLPDFASAEALQTRLDKIGNITSDGRPILGLDSKDLFDLCLNVCERTMFIPAHIWTPWFSALGAKSGFDNLTECYEELTPLLAAVEMGLSTDPAINWMCSFLDDFTLLANSDAHSPEKLGRNANLLATDLSYTALREAVIKGDDGFVGTISFFPQEGKYHFDGHRKCGVCFDPVETFRHDGLCPECGKPLTVGVANRVVQLSDRSDILQRPNRKPFHSLIPLKELLSELMDVGPTSKKVAKVYQGYIRQWGPELTILMDLPLDIIEQQSDALFAEAIRRMRAGEILITEGYDGEYGRIRVFDDGEKERFTAQGQHAAALQPRKKRSLLTFDLEEYRRLLTQKERKVHLTDME</sequence>
<dbReference type="Proteomes" id="UP000005695">
    <property type="component" value="Unassembled WGS sequence"/>
</dbReference>
<dbReference type="InterPro" id="IPR016195">
    <property type="entry name" value="Pol/histidinol_Pase-like"/>
</dbReference>
<name>Q1JWY4_DESA6</name>
<keyword evidence="3" id="KW-1185">Reference proteome</keyword>
<evidence type="ECO:0000256" key="1">
    <source>
        <dbReference type="SAM" id="MobiDB-lite"/>
    </source>
</evidence>
<reference evidence="2" key="2">
    <citation type="submission" date="2006-05" db="EMBL/GenBank/DDBJ databases">
        <title>Sequencing of the draft genome and assembly of Desulfuromonas acetoxidans DSM 684.</title>
        <authorList>
            <consortium name="US DOE Joint Genome Institute (JGI-PGF)"/>
            <person name="Copeland A."/>
            <person name="Lucas S."/>
            <person name="Lapidus A."/>
            <person name="Barry K."/>
            <person name="Detter J.C."/>
            <person name="Glavina del Rio T."/>
            <person name="Hammon N."/>
            <person name="Israni S."/>
            <person name="Dalin E."/>
            <person name="Tice H."/>
            <person name="Bruce D."/>
            <person name="Pitluck S."/>
            <person name="Richardson P."/>
        </authorList>
    </citation>
    <scope>NUCLEOTIDE SEQUENCE [LARGE SCALE GENOMIC DNA]</scope>
    <source>
        <strain evidence="2">DSM 684</strain>
    </source>
</reference>
<keyword evidence="2" id="KW-0347">Helicase</keyword>
<evidence type="ECO:0000313" key="2">
    <source>
        <dbReference type="EMBL" id="EAT14774.1"/>
    </source>
</evidence>
<keyword evidence="2" id="KW-0378">Hydrolase</keyword>
<proteinExistence type="predicted"/>
<comment type="caution">
    <text evidence="2">The sequence shown here is derived from an EMBL/GenBank/DDBJ whole genome shotgun (WGS) entry which is preliminary data.</text>
</comment>
<dbReference type="Gene3D" id="3.20.20.140">
    <property type="entry name" value="Metal-dependent hydrolases"/>
    <property type="match status" value="1"/>
</dbReference>
<dbReference type="SUPFAM" id="SSF89550">
    <property type="entry name" value="PHP domain-like"/>
    <property type="match status" value="1"/>
</dbReference>
<organism evidence="2 3">
    <name type="scientific">Desulfuromonas acetoxidans (strain DSM 684 / 11070)</name>
    <dbReference type="NCBI Taxonomy" id="281689"/>
    <lineage>
        <taxon>Bacteria</taxon>
        <taxon>Pseudomonadati</taxon>
        <taxon>Thermodesulfobacteriota</taxon>
        <taxon>Desulfuromonadia</taxon>
        <taxon>Desulfuromonadales</taxon>
        <taxon>Desulfuromonadaceae</taxon>
        <taxon>Desulfuromonas</taxon>
    </lineage>
</organism>
<accession>Q1JWY4</accession>
<dbReference type="GO" id="GO:0004386">
    <property type="term" value="F:helicase activity"/>
    <property type="evidence" value="ECO:0007669"/>
    <property type="project" value="UniProtKB-KW"/>
</dbReference>
<dbReference type="PANTHER" id="PTHR40084">
    <property type="entry name" value="PHOSPHOHYDROLASE, PHP FAMILY"/>
    <property type="match status" value="1"/>
</dbReference>
<dbReference type="PANTHER" id="PTHR40084:SF1">
    <property type="entry name" value="PHOSPHOTRANSFERASE"/>
    <property type="match status" value="1"/>
</dbReference>
<keyword evidence="2" id="KW-0067">ATP-binding</keyword>
<feature type="compositionally biased region" description="Polar residues" evidence="1">
    <location>
        <begin position="24"/>
        <end position="37"/>
    </location>
</feature>
<reference evidence="2" key="1">
    <citation type="submission" date="2006-05" db="EMBL/GenBank/DDBJ databases">
        <title>Annotation of the draft genome assembly of Desulfuromonas acetoxidans DSM 684.</title>
        <authorList>
            <consortium name="US DOE Joint Genome Institute (JGI-ORNL)"/>
            <person name="Larimer F."/>
            <person name="Land M."/>
            <person name="Hauser L."/>
        </authorList>
    </citation>
    <scope>NUCLEOTIDE SEQUENCE [LARGE SCALE GENOMIC DNA]</scope>
    <source>
        <strain evidence="2">DSM 684</strain>
    </source>
</reference>
<dbReference type="CDD" id="cd19067">
    <property type="entry name" value="PfuEndoQ-like"/>
    <property type="match status" value="1"/>
</dbReference>
<dbReference type="AlphaFoldDB" id="Q1JWY4"/>
<feature type="compositionally biased region" description="Polar residues" evidence="1">
    <location>
        <begin position="1"/>
        <end position="17"/>
    </location>
</feature>
<keyword evidence="2" id="KW-0547">Nucleotide-binding</keyword>
<evidence type="ECO:0000313" key="3">
    <source>
        <dbReference type="Proteomes" id="UP000005695"/>
    </source>
</evidence>